<name>A0A117UXD9_9SPHN</name>
<evidence type="ECO:0000256" key="1">
    <source>
        <dbReference type="SAM" id="MobiDB-lite"/>
    </source>
</evidence>
<organism evidence="3 4">
    <name type="scientific">Novosphingobium fuchskuhlense</name>
    <dbReference type="NCBI Taxonomy" id="1117702"/>
    <lineage>
        <taxon>Bacteria</taxon>
        <taxon>Pseudomonadati</taxon>
        <taxon>Pseudomonadota</taxon>
        <taxon>Alphaproteobacteria</taxon>
        <taxon>Sphingomonadales</taxon>
        <taxon>Sphingomonadaceae</taxon>
        <taxon>Novosphingobium</taxon>
    </lineage>
</organism>
<dbReference type="Gene3D" id="1.25.40.10">
    <property type="entry name" value="Tetratricopeptide repeat domain"/>
    <property type="match status" value="1"/>
</dbReference>
<keyword evidence="4" id="KW-1185">Reference proteome</keyword>
<protein>
    <recommendedName>
        <fullName evidence="5">Tetratricopeptide repeat protein</fullName>
    </recommendedName>
</protein>
<dbReference type="EMBL" id="LLZS01000003">
    <property type="protein sequence ID" value="KUR72600.1"/>
    <property type="molecule type" value="Genomic_DNA"/>
</dbReference>
<reference evidence="3 4" key="1">
    <citation type="submission" date="2015-10" db="EMBL/GenBank/DDBJ databases">
        <title>Draft genome sequence of Novosphingobium fuchskuhlense DSM 25065 isolated from a surface water sample of the southwest basin of Lake Grosse Fuchskuhle.</title>
        <authorList>
            <person name="Ruckert C."/>
            <person name="Winkler A."/>
            <person name="Glaeser J."/>
            <person name="Grossart H.-P."/>
            <person name="Kalinowski J."/>
            <person name="Glaeser S."/>
        </authorList>
    </citation>
    <scope>NUCLEOTIDE SEQUENCE [LARGE SCALE GENOMIC DNA]</scope>
    <source>
        <strain evidence="3 4">FNE08-7</strain>
    </source>
</reference>
<dbReference type="SUPFAM" id="SSF48452">
    <property type="entry name" value="TPR-like"/>
    <property type="match status" value="2"/>
</dbReference>
<dbReference type="InterPro" id="IPR011990">
    <property type="entry name" value="TPR-like_helical_dom_sf"/>
</dbReference>
<evidence type="ECO:0000313" key="3">
    <source>
        <dbReference type="EMBL" id="KUR72600.1"/>
    </source>
</evidence>
<evidence type="ECO:0000313" key="4">
    <source>
        <dbReference type="Proteomes" id="UP000058012"/>
    </source>
</evidence>
<comment type="caution">
    <text evidence="3">The sequence shown here is derived from an EMBL/GenBank/DDBJ whole genome shotgun (WGS) entry which is preliminary data.</text>
</comment>
<sequence length="575" mass="61235">MSKAEFHSMIGAALLGLAVPAHAQVGHDMGSHDMAGHAMQAPSAGKPLREAQTAEGAAKAPPSAHGDHAATGHNHDDSTVPKVPTLLTGYGNGGFAVTTAVPAAQAFFSNGMELGAAFAHKAAIAAMGEAVRLDPACAMCLWGQALVSGPTINYGSEPKERAPLLIMARKAKVLAAKTGTARERDLIDALILRYLPGKDVHARDKAYAAAMQKVARRFPADNEIAVLTADALMVSAFVEEADDFDHAAIDAAIALLEPVLQRVPGHTPAIHFYIHATEVAGEPEKAERHADRLAGLAPNASHLVHMPSHTFFWVGRYQDAADTNWRAVEIGKANARRLGLPEPKGVWDLPYHAHNVIFGLGGAMMAGDARTALNLARPLVERSAERDKAEPFSQMLAAAGYFAMARFDDPAAVLALPEPRLPYLKAARHYARGEAMVWLRDLAGAKAELAAIPAQVAEKDKDGKIEHDSRAPEQMLGITRGVLEGRIAMAEGRSKDAVKAFTVAAEIEETKDFMQFSDPPAFWYPVRRDVAAALLAAGDTAGARAAAAESLRLRPRDPVAEDLLRRAEGMIPAVH</sequence>
<dbReference type="STRING" id="1117702.AQZ52_04985"/>
<accession>A0A117UXD9</accession>
<dbReference type="PANTHER" id="PTHR45588">
    <property type="entry name" value="TPR DOMAIN-CONTAINING PROTEIN"/>
    <property type="match status" value="1"/>
</dbReference>
<dbReference type="RefSeq" id="WP_067906924.1">
    <property type="nucleotide sequence ID" value="NZ_KQ954244.1"/>
</dbReference>
<feature type="chain" id="PRO_5007157065" description="Tetratricopeptide repeat protein" evidence="2">
    <location>
        <begin position="24"/>
        <end position="575"/>
    </location>
</feature>
<evidence type="ECO:0008006" key="5">
    <source>
        <dbReference type="Google" id="ProtNLM"/>
    </source>
</evidence>
<dbReference type="Proteomes" id="UP000058012">
    <property type="component" value="Unassembled WGS sequence"/>
</dbReference>
<feature type="compositionally biased region" description="Basic and acidic residues" evidence="1">
    <location>
        <begin position="65"/>
        <end position="79"/>
    </location>
</feature>
<dbReference type="AlphaFoldDB" id="A0A117UXD9"/>
<feature type="signal peptide" evidence="2">
    <location>
        <begin position="1"/>
        <end position="23"/>
    </location>
</feature>
<dbReference type="PANTHER" id="PTHR45588:SF1">
    <property type="entry name" value="WW DOMAIN-CONTAINING PROTEIN"/>
    <property type="match status" value="1"/>
</dbReference>
<feature type="region of interest" description="Disordered" evidence="1">
    <location>
        <begin position="28"/>
        <end position="83"/>
    </location>
</feature>
<proteinExistence type="predicted"/>
<dbReference type="OrthoDB" id="9778494at2"/>
<keyword evidence="2" id="KW-0732">Signal</keyword>
<gene>
    <name evidence="3" type="ORF">AQZ52_04985</name>
</gene>
<evidence type="ECO:0000256" key="2">
    <source>
        <dbReference type="SAM" id="SignalP"/>
    </source>
</evidence>